<dbReference type="RefSeq" id="WP_273161111.1">
    <property type="nucleotide sequence ID" value="NZ_JABZSJ010000077.1"/>
</dbReference>
<comment type="caution">
    <text evidence="1">The sequence shown here is derived from an EMBL/GenBank/DDBJ whole genome shotgun (WGS) entry which is preliminary data.</text>
</comment>
<protein>
    <submittedName>
        <fullName evidence="1">Filament-A percursor</fullName>
    </submittedName>
</protein>
<dbReference type="AlphaFoldDB" id="A0A930HNP0"/>
<name>A0A930HNP0_9BACT</name>
<reference evidence="1" key="1">
    <citation type="submission" date="2020-04" db="EMBL/GenBank/DDBJ databases">
        <title>Deep metagenomics examines the oral microbiome during advanced dental caries in children, revealing novel taxa and co-occurrences with host molecules.</title>
        <authorList>
            <person name="Baker J.L."/>
            <person name="Morton J.T."/>
            <person name="Dinis M."/>
            <person name="Alvarez R."/>
            <person name="Tran N.C."/>
            <person name="Knight R."/>
            <person name="Edlund A."/>
        </authorList>
    </citation>
    <scope>NUCLEOTIDE SEQUENCE</scope>
    <source>
        <strain evidence="1">JCVI_44_bin.5</strain>
    </source>
</reference>
<dbReference type="EMBL" id="JABZSJ010000077">
    <property type="protein sequence ID" value="MBF1385189.1"/>
    <property type="molecule type" value="Genomic_DNA"/>
</dbReference>
<dbReference type="Proteomes" id="UP000771736">
    <property type="component" value="Unassembled WGS sequence"/>
</dbReference>
<accession>A0A930HNP0</accession>
<evidence type="ECO:0000313" key="2">
    <source>
        <dbReference type="Proteomes" id="UP000771736"/>
    </source>
</evidence>
<sequence length="84" mass="10212">MKTIINSLIELVDISDNKNRIELYKEMFQKLRNETEEEQYQLMKLFYSNLCGLLAHSEMKRNEYDKLKLLLEHFQNTYPSHEEP</sequence>
<organism evidence="1 2">
    <name type="scientific">Prevotella aurantiaca</name>
    <dbReference type="NCBI Taxonomy" id="596085"/>
    <lineage>
        <taxon>Bacteria</taxon>
        <taxon>Pseudomonadati</taxon>
        <taxon>Bacteroidota</taxon>
        <taxon>Bacteroidia</taxon>
        <taxon>Bacteroidales</taxon>
        <taxon>Prevotellaceae</taxon>
        <taxon>Prevotella</taxon>
    </lineage>
</organism>
<gene>
    <name evidence="1" type="ORF">HXN26_10180</name>
</gene>
<proteinExistence type="predicted"/>
<evidence type="ECO:0000313" key="1">
    <source>
        <dbReference type="EMBL" id="MBF1385189.1"/>
    </source>
</evidence>